<name>A0ABQ9TTJ8_SAGOE</name>
<organism evidence="1 2">
    <name type="scientific">Saguinus oedipus</name>
    <name type="common">Cotton-top tamarin</name>
    <name type="synonym">Oedipomidas oedipus</name>
    <dbReference type="NCBI Taxonomy" id="9490"/>
    <lineage>
        <taxon>Eukaryota</taxon>
        <taxon>Metazoa</taxon>
        <taxon>Chordata</taxon>
        <taxon>Craniata</taxon>
        <taxon>Vertebrata</taxon>
        <taxon>Euteleostomi</taxon>
        <taxon>Mammalia</taxon>
        <taxon>Eutheria</taxon>
        <taxon>Euarchontoglires</taxon>
        <taxon>Primates</taxon>
        <taxon>Haplorrhini</taxon>
        <taxon>Platyrrhini</taxon>
        <taxon>Cebidae</taxon>
        <taxon>Callitrichinae</taxon>
        <taxon>Saguinus</taxon>
    </lineage>
</organism>
<gene>
    <name evidence="1" type="ORF">P7K49_034013</name>
</gene>
<accession>A0ABQ9TTJ8</accession>
<protein>
    <submittedName>
        <fullName evidence="1">Uncharacterized protein</fullName>
    </submittedName>
</protein>
<evidence type="ECO:0000313" key="2">
    <source>
        <dbReference type="Proteomes" id="UP001266305"/>
    </source>
</evidence>
<comment type="caution">
    <text evidence="1">The sequence shown here is derived from an EMBL/GenBank/DDBJ whole genome shotgun (WGS) entry which is preliminary data.</text>
</comment>
<dbReference type="Proteomes" id="UP001266305">
    <property type="component" value="Unassembled WGS sequence"/>
</dbReference>
<evidence type="ECO:0000313" key="1">
    <source>
        <dbReference type="EMBL" id="KAK2088106.1"/>
    </source>
</evidence>
<keyword evidence="2" id="KW-1185">Reference proteome</keyword>
<proteinExistence type="predicted"/>
<dbReference type="EMBL" id="JASSZA010000019">
    <property type="protein sequence ID" value="KAK2088106.1"/>
    <property type="molecule type" value="Genomic_DNA"/>
</dbReference>
<sequence>MHRPMHQPEVTRHKRLCHVDASGKCGGTALQLSLPTCTWRTYVLGSHQGRGGRENDEETSQAGSAAHLVAPADGGAPGSVFFFFVFYGLVEFFFDETPPSPPKPNPYF</sequence>
<reference evidence="1 2" key="1">
    <citation type="submission" date="2023-05" db="EMBL/GenBank/DDBJ databases">
        <title>B98-5 Cell Line De Novo Hybrid Assembly: An Optical Mapping Approach.</title>
        <authorList>
            <person name="Kananen K."/>
            <person name="Auerbach J.A."/>
            <person name="Kautto E."/>
            <person name="Blachly J.S."/>
        </authorList>
    </citation>
    <scope>NUCLEOTIDE SEQUENCE [LARGE SCALE GENOMIC DNA]</scope>
    <source>
        <strain evidence="1">B95-8</strain>
        <tissue evidence="1">Cell line</tissue>
    </source>
</reference>